<reference evidence="2 3" key="1">
    <citation type="submission" date="2021-07" db="EMBL/GenBank/DDBJ databases">
        <title>Sphingomonas sp.</title>
        <authorList>
            <person name="Feng G."/>
            <person name="Li J."/>
            <person name="Pan M."/>
        </authorList>
    </citation>
    <scope>NUCLEOTIDE SEQUENCE [LARGE SCALE GENOMIC DNA]</scope>
    <source>
        <strain evidence="2 3">RRHST34</strain>
    </source>
</reference>
<evidence type="ECO:0000313" key="2">
    <source>
        <dbReference type="EMBL" id="MBW6530678.1"/>
    </source>
</evidence>
<organism evidence="2 3">
    <name type="scientific">Sphingomonas citri</name>
    <dbReference type="NCBI Taxonomy" id="2862499"/>
    <lineage>
        <taxon>Bacteria</taxon>
        <taxon>Pseudomonadati</taxon>
        <taxon>Pseudomonadota</taxon>
        <taxon>Alphaproteobacteria</taxon>
        <taxon>Sphingomonadales</taxon>
        <taxon>Sphingomonadaceae</taxon>
        <taxon>Sphingomonas</taxon>
    </lineage>
</organism>
<dbReference type="RefSeq" id="WP_219747994.1">
    <property type="nucleotide sequence ID" value="NZ_JAHXZN010000001.1"/>
</dbReference>
<dbReference type="EMBL" id="JAHXZN010000001">
    <property type="protein sequence ID" value="MBW6530678.1"/>
    <property type="molecule type" value="Genomic_DNA"/>
</dbReference>
<sequence>MADDNDRVHLETDEARAGSTPGMTRYILAASLVLIVVVFAAILLS</sequence>
<accession>A0ABS7BMC1</accession>
<dbReference type="Proteomes" id="UP000759103">
    <property type="component" value="Unassembled WGS sequence"/>
</dbReference>
<gene>
    <name evidence="2" type="ORF">KZ820_08005</name>
</gene>
<feature type="transmembrane region" description="Helical" evidence="1">
    <location>
        <begin position="26"/>
        <end position="44"/>
    </location>
</feature>
<evidence type="ECO:0000256" key="1">
    <source>
        <dbReference type="SAM" id="Phobius"/>
    </source>
</evidence>
<keyword evidence="1" id="KW-1133">Transmembrane helix</keyword>
<proteinExistence type="predicted"/>
<evidence type="ECO:0000313" key="3">
    <source>
        <dbReference type="Proteomes" id="UP000759103"/>
    </source>
</evidence>
<keyword evidence="1" id="KW-0472">Membrane</keyword>
<comment type="caution">
    <text evidence="2">The sequence shown here is derived from an EMBL/GenBank/DDBJ whole genome shotgun (WGS) entry which is preliminary data.</text>
</comment>
<keyword evidence="3" id="KW-1185">Reference proteome</keyword>
<protein>
    <submittedName>
        <fullName evidence="2">Uncharacterized protein</fullName>
    </submittedName>
</protein>
<keyword evidence="1" id="KW-0812">Transmembrane</keyword>
<name>A0ABS7BMC1_9SPHN</name>